<feature type="repeat" description="ANK" evidence="3">
    <location>
        <begin position="32"/>
        <end position="55"/>
    </location>
</feature>
<dbReference type="AlphaFoldDB" id="A0A2J6T196"/>
<evidence type="ECO:0000256" key="1">
    <source>
        <dbReference type="ARBA" id="ARBA00022737"/>
    </source>
</evidence>
<feature type="non-terminal residue" evidence="4">
    <location>
        <position position="1"/>
    </location>
</feature>
<dbReference type="Pfam" id="PF12796">
    <property type="entry name" value="Ank_2"/>
    <property type="match status" value="1"/>
</dbReference>
<dbReference type="InParanoid" id="A0A2J6T196"/>
<evidence type="ECO:0000313" key="4">
    <source>
        <dbReference type="EMBL" id="PMD56795.1"/>
    </source>
</evidence>
<dbReference type="OrthoDB" id="539213at2759"/>
<gene>
    <name evidence="4" type="ORF">K444DRAFT_489347</name>
</gene>
<dbReference type="InterPro" id="IPR036770">
    <property type="entry name" value="Ankyrin_rpt-contain_sf"/>
</dbReference>
<sequence length="55" mass="6011">QTPLYWASGNGHIDVVKLLLEKGADVNAAEQDGQTPLRWASESGHVNIVKLLLEK</sequence>
<dbReference type="PANTHER" id="PTHR24171">
    <property type="entry name" value="ANKYRIN REPEAT DOMAIN-CONTAINING PROTEIN 39-RELATED"/>
    <property type="match status" value="1"/>
</dbReference>
<evidence type="ECO:0000256" key="3">
    <source>
        <dbReference type="PROSITE-ProRule" id="PRU00023"/>
    </source>
</evidence>
<dbReference type="RefSeq" id="XP_024733699.1">
    <property type="nucleotide sequence ID" value="XM_024873184.1"/>
</dbReference>
<proteinExistence type="predicted"/>
<dbReference type="PROSITE" id="PS50297">
    <property type="entry name" value="ANK_REP_REGION"/>
    <property type="match status" value="2"/>
</dbReference>
<dbReference type="GeneID" id="36581264"/>
<name>A0A2J6T196_9HELO</name>
<evidence type="ECO:0000256" key="2">
    <source>
        <dbReference type="ARBA" id="ARBA00023043"/>
    </source>
</evidence>
<feature type="repeat" description="ANK" evidence="3">
    <location>
        <begin position="1"/>
        <end position="31"/>
    </location>
</feature>
<dbReference type="Proteomes" id="UP000235371">
    <property type="component" value="Unassembled WGS sequence"/>
</dbReference>
<dbReference type="PROSITE" id="PS50088">
    <property type="entry name" value="ANK_REPEAT"/>
    <property type="match status" value="2"/>
</dbReference>
<keyword evidence="2 3" id="KW-0040">ANK repeat</keyword>
<dbReference type="EMBL" id="KZ613847">
    <property type="protein sequence ID" value="PMD56795.1"/>
    <property type="molecule type" value="Genomic_DNA"/>
</dbReference>
<dbReference type="SMART" id="SM00248">
    <property type="entry name" value="ANK"/>
    <property type="match status" value="2"/>
</dbReference>
<dbReference type="SUPFAM" id="SSF48403">
    <property type="entry name" value="Ankyrin repeat"/>
    <property type="match status" value="1"/>
</dbReference>
<dbReference type="STRING" id="1095630.A0A2J6T196"/>
<feature type="non-terminal residue" evidence="4">
    <location>
        <position position="55"/>
    </location>
</feature>
<organism evidence="4 5">
    <name type="scientific">Hyaloscypha bicolor E</name>
    <dbReference type="NCBI Taxonomy" id="1095630"/>
    <lineage>
        <taxon>Eukaryota</taxon>
        <taxon>Fungi</taxon>
        <taxon>Dikarya</taxon>
        <taxon>Ascomycota</taxon>
        <taxon>Pezizomycotina</taxon>
        <taxon>Leotiomycetes</taxon>
        <taxon>Helotiales</taxon>
        <taxon>Hyaloscyphaceae</taxon>
        <taxon>Hyaloscypha</taxon>
        <taxon>Hyaloscypha bicolor</taxon>
    </lineage>
</organism>
<protein>
    <submittedName>
        <fullName evidence="4">Ankyrin</fullName>
    </submittedName>
</protein>
<dbReference type="Gene3D" id="1.25.40.20">
    <property type="entry name" value="Ankyrin repeat-containing domain"/>
    <property type="match status" value="1"/>
</dbReference>
<reference evidence="4 5" key="1">
    <citation type="submission" date="2016-04" db="EMBL/GenBank/DDBJ databases">
        <title>A degradative enzymes factory behind the ericoid mycorrhizal symbiosis.</title>
        <authorList>
            <consortium name="DOE Joint Genome Institute"/>
            <person name="Martino E."/>
            <person name="Morin E."/>
            <person name="Grelet G."/>
            <person name="Kuo A."/>
            <person name="Kohler A."/>
            <person name="Daghino S."/>
            <person name="Barry K."/>
            <person name="Choi C."/>
            <person name="Cichocki N."/>
            <person name="Clum A."/>
            <person name="Copeland A."/>
            <person name="Hainaut M."/>
            <person name="Haridas S."/>
            <person name="Labutti K."/>
            <person name="Lindquist E."/>
            <person name="Lipzen A."/>
            <person name="Khouja H.-R."/>
            <person name="Murat C."/>
            <person name="Ohm R."/>
            <person name="Olson A."/>
            <person name="Spatafora J."/>
            <person name="Veneault-Fourrey C."/>
            <person name="Henrissat B."/>
            <person name="Grigoriev I."/>
            <person name="Martin F."/>
            <person name="Perotto S."/>
        </authorList>
    </citation>
    <scope>NUCLEOTIDE SEQUENCE [LARGE SCALE GENOMIC DNA]</scope>
    <source>
        <strain evidence="4 5">E</strain>
    </source>
</reference>
<evidence type="ECO:0000313" key="5">
    <source>
        <dbReference type="Proteomes" id="UP000235371"/>
    </source>
</evidence>
<keyword evidence="5" id="KW-1185">Reference proteome</keyword>
<dbReference type="InterPro" id="IPR002110">
    <property type="entry name" value="Ankyrin_rpt"/>
</dbReference>
<keyword evidence="1" id="KW-0677">Repeat</keyword>
<accession>A0A2J6T196</accession>